<gene>
    <name evidence="2" type="ORF">PR048_014960</name>
</gene>
<accession>A0ABQ9HFV0</accession>
<sequence length="78" mass="8904">MWITTASNLVESWCTMPQFLSQYQETVALILDWPTSTMEMAVFWVENVSRHRGAPHMTSVAVDMPLHQDLLPDVISVL</sequence>
<dbReference type="InterPro" id="IPR002213">
    <property type="entry name" value="UDP_glucos_trans"/>
</dbReference>
<keyword evidence="1" id="KW-0808">Transferase</keyword>
<evidence type="ECO:0000313" key="3">
    <source>
        <dbReference type="Proteomes" id="UP001159363"/>
    </source>
</evidence>
<dbReference type="Pfam" id="PF00201">
    <property type="entry name" value="UDPGT"/>
    <property type="match status" value="1"/>
</dbReference>
<keyword evidence="3" id="KW-1185">Reference proteome</keyword>
<evidence type="ECO:0000256" key="1">
    <source>
        <dbReference type="ARBA" id="ARBA00022679"/>
    </source>
</evidence>
<protein>
    <submittedName>
        <fullName evidence="2">Uncharacterized protein</fullName>
    </submittedName>
</protein>
<evidence type="ECO:0000313" key="2">
    <source>
        <dbReference type="EMBL" id="KAJ8883120.1"/>
    </source>
</evidence>
<name>A0ABQ9HFV0_9NEOP</name>
<dbReference type="EMBL" id="JARBHB010000005">
    <property type="protein sequence ID" value="KAJ8883120.1"/>
    <property type="molecule type" value="Genomic_DNA"/>
</dbReference>
<comment type="caution">
    <text evidence="2">The sequence shown here is derived from an EMBL/GenBank/DDBJ whole genome shotgun (WGS) entry which is preliminary data.</text>
</comment>
<reference evidence="2 3" key="1">
    <citation type="submission" date="2023-02" db="EMBL/GenBank/DDBJ databases">
        <title>LHISI_Scaffold_Assembly.</title>
        <authorList>
            <person name="Stuart O.P."/>
            <person name="Cleave R."/>
            <person name="Magrath M.J.L."/>
            <person name="Mikheyev A.S."/>
        </authorList>
    </citation>
    <scope>NUCLEOTIDE SEQUENCE [LARGE SCALE GENOMIC DNA]</scope>
    <source>
        <strain evidence="2">Daus_M_001</strain>
        <tissue evidence="2">Leg muscle</tissue>
    </source>
</reference>
<dbReference type="Proteomes" id="UP001159363">
    <property type="component" value="Chromosome 4"/>
</dbReference>
<organism evidence="2 3">
    <name type="scientific">Dryococelus australis</name>
    <dbReference type="NCBI Taxonomy" id="614101"/>
    <lineage>
        <taxon>Eukaryota</taxon>
        <taxon>Metazoa</taxon>
        <taxon>Ecdysozoa</taxon>
        <taxon>Arthropoda</taxon>
        <taxon>Hexapoda</taxon>
        <taxon>Insecta</taxon>
        <taxon>Pterygota</taxon>
        <taxon>Neoptera</taxon>
        <taxon>Polyneoptera</taxon>
        <taxon>Phasmatodea</taxon>
        <taxon>Verophasmatodea</taxon>
        <taxon>Anareolatae</taxon>
        <taxon>Phasmatidae</taxon>
        <taxon>Eurycanthinae</taxon>
        <taxon>Dryococelus</taxon>
    </lineage>
</organism>
<proteinExistence type="predicted"/>